<dbReference type="CDD" id="cd06225">
    <property type="entry name" value="HAMP"/>
    <property type="match status" value="1"/>
</dbReference>
<keyword evidence="3 8" id="KW-1133">Transmembrane helix</keyword>
<evidence type="ECO:0000259" key="10">
    <source>
        <dbReference type="PROSITE" id="PS50885"/>
    </source>
</evidence>
<protein>
    <submittedName>
        <fullName evidence="11">Methyl-accepting chemotaxis protein</fullName>
    </submittedName>
</protein>
<evidence type="ECO:0000256" key="6">
    <source>
        <dbReference type="ARBA" id="ARBA00029447"/>
    </source>
</evidence>
<dbReference type="Pfam" id="PF12729">
    <property type="entry name" value="4HB_MCP_1"/>
    <property type="match status" value="1"/>
</dbReference>
<evidence type="ECO:0000256" key="1">
    <source>
        <dbReference type="ARBA" id="ARBA00004141"/>
    </source>
</evidence>
<dbReference type="RefSeq" id="WP_184102349.1">
    <property type="nucleotide sequence ID" value="NZ_JACHHN010000007.1"/>
</dbReference>
<reference evidence="11 12" key="1">
    <citation type="submission" date="2020-08" db="EMBL/GenBank/DDBJ databases">
        <title>Genomic Encyclopedia of Type Strains, Phase IV (KMG-IV): sequencing the most valuable type-strain genomes for metagenomic binning, comparative biology and taxonomic classification.</title>
        <authorList>
            <person name="Goeker M."/>
        </authorList>
    </citation>
    <scope>NUCLEOTIDE SEQUENCE [LARGE SCALE GENOMIC DNA]</scope>
    <source>
        <strain evidence="11 12">DSM 18233</strain>
    </source>
</reference>
<evidence type="ECO:0000256" key="7">
    <source>
        <dbReference type="PROSITE-ProRule" id="PRU00284"/>
    </source>
</evidence>
<evidence type="ECO:0000256" key="4">
    <source>
        <dbReference type="ARBA" id="ARBA00023136"/>
    </source>
</evidence>
<dbReference type="AlphaFoldDB" id="A0A840RKC2"/>
<feature type="domain" description="HAMP" evidence="10">
    <location>
        <begin position="208"/>
        <end position="261"/>
    </location>
</feature>
<dbReference type="InterPro" id="IPR024478">
    <property type="entry name" value="HlyB_4HB_MCP"/>
</dbReference>
<keyword evidence="4 8" id="KW-0472">Membrane</keyword>
<dbReference type="SUPFAM" id="SSF58104">
    <property type="entry name" value="Methyl-accepting chemotaxis protein (MCP) signaling domain"/>
    <property type="match status" value="1"/>
</dbReference>
<feature type="transmembrane region" description="Helical" evidence="8">
    <location>
        <begin position="188"/>
        <end position="210"/>
    </location>
</feature>
<dbReference type="PROSITE" id="PS50885">
    <property type="entry name" value="HAMP"/>
    <property type="match status" value="1"/>
</dbReference>
<dbReference type="PANTHER" id="PTHR32089:SF119">
    <property type="entry name" value="METHYL-ACCEPTING CHEMOTAXIS PROTEIN CTPL"/>
    <property type="match status" value="1"/>
</dbReference>
<dbReference type="Pfam" id="PF00015">
    <property type="entry name" value="MCPsignal"/>
    <property type="match status" value="1"/>
</dbReference>
<comment type="similarity">
    <text evidence="6">Belongs to the methyl-accepting chemotaxis (MCP) protein family.</text>
</comment>
<dbReference type="CDD" id="cd11386">
    <property type="entry name" value="MCP_signal"/>
    <property type="match status" value="1"/>
</dbReference>
<dbReference type="Pfam" id="PF00672">
    <property type="entry name" value="HAMP"/>
    <property type="match status" value="1"/>
</dbReference>
<dbReference type="GO" id="GO:0007165">
    <property type="term" value="P:signal transduction"/>
    <property type="evidence" value="ECO:0007669"/>
    <property type="project" value="UniProtKB-KW"/>
</dbReference>
<keyword evidence="5 7" id="KW-0807">Transducer</keyword>
<keyword evidence="12" id="KW-1185">Reference proteome</keyword>
<evidence type="ECO:0000256" key="3">
    <source>
        <dbReference type="ARBA" id="ARBA00022989"/>
    </source>
</evidence>
<dbReference type="InterPro" id="IPR003660">
    <property type="entry name" value="HAMP_dom"/>
</dbReference>
<feature type="domain" description="Methyl-accepting transducer" evidence="9">
    <location>
        <begin position="266"/>
        <end position="502"/>
    </location>
</feature>
<dbReference type="InterPro" id="IPR004089">
    <property type="entry name" value="MCPsignal_dom"/>
</dbReference>
<evidence type="ECO:0000259" key="9">
    <source>
        <dbReference type="PROSITE" id="PS50111"/>
    </source>
</evidence>
<dbReference type="FunFam" id="1.10.287.950:FF:000001">
    <property type="entry name" value="Methyl-accepting chemotaxis sensory transducer"/>
    <property type="match status" value="1"/>
</dbReference>
<accession>A0A840RKC2</accession>
<keyword evidence="2 8" id="KW-0812">Transmembrane</keyword>
<comment type="caution">
    <text evidence="11">The sequence shown here is derived from an EMBL/GenBank/DDBJ whole genome shotgun (WGS) entry which is preliminary data.</text>
</comment>
<evidence type="ECO:0000256" key="2">
    <source>
        <dbReference type="ARBA" id="ARBA00022692"/>
    </source>
</evidence>
<dbReference type="PANTHER" id="PTHR32089">
    <property type="entry name" value="METHYL-ACCEPTING CHEMOTAXIS PROTEIN MCPB"/>
    <property type="match status" value="1"/>
</dbReference>
<sequence length="538" mass="57332">MSIGHRLIAMIAIALAAVLAIGATGLYQFAQIQSGVTRLMNDDIDSLLITNDLNNAYKVEQIQLGRLILEQAPDARAAINKGILDTRNKLQTQVKAYENSHVLDEGEKASFEDFKTSLANLHTVFDQVMKASEAGDNATAVTVAGSQGRDLSVEVEKKLDKVSSFNIDRAQKEQAEIDRRHHNAQIQFIAVIVVAALILIAGGVVMYGAIRRPLSAMKQAFVNVQRNLDFTQRVPVGRNDEIGAAVRAFNQLLDGLQTSLQGISQQIRQVAGAATDMSRSAAEMSGNATSTSEAASNMAATVQQVTVSINHVADRAGEANDLSRESGKLAKTGSQVIESTVTRIEGIAGTVRTAADEIGSLQTLSGEINAVVKVIKEIADQTNLLALNAAIEAARAGEQGRGFAVVADEVRKLAERTSASTQEISATVGSIQDGALRAVSSMQEVVSRMEDGVGHAREAGQAIVEIRRGANDVVERVDDISTAIQEQSAASSNIAQLVERIAQMSEGNSASARQTAGAAQQLHQLAGDMQREVERYRV</sequence>
<name>A0A840RKC2_9NEIS</name>
<feature type="transmembrane region" description="Helical" evidence="8">
    <location>
        <begin position="7"/>
        <end position="30"/>
    </location>
</feature>
<dbReference type="GO" id="GO:0006935">
    <property type="term" value="P:chemotaxis"/>
    <property type="evidence" value="ECO:0007669"/>
    <property type="project" value="UniProtKB-ARBA"/>
</dbReference>
<evidence type="ECO:0000313" key="11">
    <source>
        <dbReference type="EMBL" id="MBB5192682.1"/>
    </source>
</evidence>
<evidence type="ECO:0000313" key="12">
    <source>
        <dbReference type="Proteomes" id="UP000543030"/>
    </source>
</evidence>
<evidence type="ECO:0000256" key="8">
    <source>
        <dbReference type="SAM" id="Phobius"/>
    </source>
</evidence>
<dbReference type="EMBL" id="JACHHN010000007">
    <property type="protein sequence ID" value="MBB5192682.1"/>
    <property type="molecule type" value="Genomic_DNA"/>
</dbReference>
<comment type="subcellular location">
    <subcellularLocation>
        <location evidence="1">Membrane</location>
        <topology evidence="1">Multi-pass membrane protein</topology>
    </subcellularLocation>
</comment>
<dbReference type="GO" id="GO:0016020">
    <property type="term" value="C:membrane"/>
    <property type="evidence" value="ECO:0007669"/>
    <property type="project" value="UniProtKB-SubCell"/>
</dbReference>
<dbReference type="Gene3D" id="1.10.287.950">
    <property type="entry name" value="Methyl-accepting chemotaxis protein"/>
    <property type="match status" value="1"/>
</dbReference>
<dbReference type="PROSITE" id="PS50111">
    <property type="entry name" value="CHEMOTAXIS_TRANSDUC_2"/>
    <property type="match status" value="1"/>
</dbReference>
<proteinExistence type="inferred from homology"/>
<organism evidence="11 12">
    <name type="scientific">Silvimonas terrae</name>
    <dbReference type="NCBI Taxonomy" id="300266"/>
    <lineage>
        <taxon>Bacteria</taxon>
        <taxon>Pseudomonadati</taxon>
        <taxon>Pseudomonadota</taxon>
        <taxon>Betaproteobacteria</taxon>
        <taxon>Neisseriales</taxon>
        <taxon>Chitinibacteraceae</taxon>
        <taxon>Silvimonas</taxon>
    </lineage>
</organism>
<dbReference type="Proteomes" id="UP000543030">
    <property type="component" value="Unassembled WGS sequence"/>
</dbReference>
<dbReference type="SMART" id="SM00283">
    <property type="entry name" value="MA"/>
    <property type="match status" value="1"/>
</dbReference>
<gene>
    <name evidence="11" type="ORF">HNQ50_003426</name>
</gene>
<dbReference type="SMART" id="SM00304">
    <property type="entry name" value="HAMP"/>
    <property type="match status" value="2"/>
</dbReference>
<evidence type="ECO:0000256" key="5">
    <source>
        <dbReference type="ARBA" id="ARBA00023224"/>
    </source>
</evidence>